<dbReference type="OrthoDB" id="4746900at2"/>
<dbReference type="AlphaFoldDB" id="A0A1E3SWV1"/>
<gene>
    <name evidence="2" type="ORF">MSP7336_01954</name>
</gene>
<evidence type="ECO:0000313" key="3">
    <source>
        <dbReference type="Proteomes" id="UP000252015"/>
    </source>
</evidence>
<dbReference type="RefSeq" id="WP_069398167.1">
    <property type="nucleotide sequence ID" value="NZ_JACKUN010000040.1"/>
</dbReference>
<dbReference type="STRING" id="29313.BHQ16_21785"/>
<accession>A0A1E3SWV1</accession>
<keyword evidence="1" id="KW-0732">Signal</keyword>
<keyword evidence="3" id="KW-1185">Reference proteome</keyword>
<proteinExistence type="predicted"/>
<organism evidence="2 3">
    <name type="scientific">Mycobacterium shimoidei</name>
    <dbReference type="NCBI Taxonomy" id="29313"/>
    <lineage>
        <taxon>Bacteria</taxon>
        <taxon>Bacillati</taxon>
        <taxon>Actinomycetota</taxon>
        <taxon>Actinomycetes</taxon>
        <taxon>Mycobacteriales</taxon>
        <taxon>Mycobacteriaceae</taxon>
        <taxon>Mycobacterium</taxon>
    </lineage>
</organism>
<reference evidence="2 3" key="1">
    <citation type="submission" date="2018-05" db="EMBL/GenBank/DDBJ databases">
        <authorList>
            <consortium name="IHU Genomes"/>
        </authorList>
    </citation>
    <scope>NUCLEOTIDE SEQUENCE [LARGE SCALE GENOMIC DNA]</scope>
    <source>
        <strain evidence="2 3">P7336</strain>
    </source>
</reference>
<evidence type="ECO:0000256" key="1">
    <source>
        <dbReference type="SAM" id="SignalP"/>
    </source>
</evidence>
<name>A0A1E3SWV1_MYCSH</name>
<feature type="signal peptide" evidence="1">
    <location>
        <begin position="1"/>
        <end position="23"/>
    </location>
</feature>
<sequence length="143" mass="15481">MKKLTLGVALTTAAVALAPSAQARMQIGNYEVQTPRDPGHSWIWQIRPCTPAASEDCVHVSAVPRPNGQAAPYWGDAQLVDGRYTLVVDVPDGVRCVVYFRPSHDVYTWDPVTLTGSVVSTYDQGCAGPPGGTDTYPFTLVRY</sequence>
<dbReference type="Proteomes" id="UP000252015">
    <property type="component" value="Unassembled WGS sequence"/>
</dbReference>
<evidence type="ECO:0008006" key="4">
    <source>
        <dbReference type="Google" id="ProtNLM"/>
    </source>
</evidence>
<feature type="chain" id="PRO_5014268193" description="Secreted protein" evidence="1">
    <location>
        <begin position="24"/>
        <end position="143"/>
    </location>
</feature>
<protein>
    <recommendedName>
        <fullName evidence="4">Secreted protein</fullName>
    </recommendedName>
</protein>
<evidence type="ECO:0000313" key="2">
    <source>
        <dbReference type="EMBL" id="SRX93711.1"/>
    </source>
</evidence>
<dbReference type="EMBL" id="UEGW01000001">
    <property type="protein sequence ID" value="SRX93711.1"/>
    <property type="molecule type" value="Genomic_DNA"/>
</dbReference>